<accession>A0A5N5DRS9</accession>
<evidence type="ECO:0000256" key="1">
    <source>
        <dbReference type="SAM" id="MobiDB-lite"/>
    </source>
</evidence>
<evidence type="ECO:0000259" key="2">
    <source>
        <dbReference type="PROSITE" id="PS50090"/>
    </source>
</evidence>
<evidence type="ECO:0000313" key="3">
    <source>
        <dbReference type="EMBL" id="KAB2580081.1"/>
    </source>
</evidence>
<feature type="compositionally biased region" description="Acidic residues" evidence="1">
    <location>
        <begin position="680"/>
        <end position="691"/>
    </location>
</feature>
<feature type="compositionally biased region" description="Acidic residues" evidence="1">
    <location>
        <begin position="530"/>
        <end position="547"/>
    </location>
</feature>
<feature type="compositionally biased region" description="Polar residues" evidence="1">
    <location>
        <begin position="10"/>
        <end position="28"/>
    </location>
</feature>
<feature type="region of interest" description="Disordered" evidence="1">
    <location>
        <begin position="458"/>
        <end position="487"/>
    </location>
</feature>
<feature type="region of interest" description="Disordered" evidence="1">
    <location>
        <begin position="513"/>
        <end position="692"/>
    </location>
</feature>
<gene>
    <name evidence="3" type="ORF">DBV05_g1359</name>
</gene>
<feature type="region of interest" description="Disordered" evidence="1">
    <location>
        <begin position="1"/>
        <end position="71"/>
    </location>
</feature>
<organism evidence="3 4">
    <name type="scientific">Lasiodiplodia theobromae</name>
    <dbReference type="NCBI Taxonomy" id="45133"/>
    <lineage>
        <taxon>Eukaryota</taxon>
        <taxon>Fungi</taxon>
        <taxon>Dikarya</taxon>
        <taxon>Ascomycota</taxon>
        <taxon>Pezizomycotina</taxon>
        <taxon>Dothideomycetes</taxon>
        <taxon>Dothideomycetes incertae sedis</taxon>
        <taxon>Botryosphaeriales</taxon>
        <taxon>Botryosphaeriaceae</taxon>
        <taxon>Lasiodiplodia</taxon>
    </lineage>
</organism>
<feature type="compositionally biased region" description="Basic and acidic residues" evidence="1">
    <location>
        <begin position="564"/>
        <end position="579"/>
    </location>
</feature>
<dbReference type="OrthoDB" id="5398572at2759"/>
<dbReference type="Proteomes" id="UP000325902">
    <property type="component" value="Unassembled WGS sequence"/>
</dbReference>
<comment type="caution">
    <text evidence="3">The sequence shown here is derived from an EMBL/GenBank/DDBJ whole genome shotgun (WGS) entry which is preliminary data.</text>
</comment>
<dbReference type="InterPro" id="IPR001005">
    <property type="entry name" value="SANT/Myb"/>
</dbReference>
<reference evidence="3 4" key="1">
    <citation type="journal article" date="2019" name="Sci. Rep.">
        <title>A multi-omics analysis of the grapevine pathogen Lasiodiplodia theobromae reveals that temperature affects the expression of virulence- and pathogenicity-related genes.</title>
        <authorList>
            <person name="Felix C."/>
            <person name="Meneses R."/>
            <person name="Goncalves M.F.M."/>
            <person name="Tilleman L."/>
            <person name="Duarte A.S."/>
            <person name="Jorrin-Novo J.V."/>
            <person name="Van de Peer Y."/>
            <person name="Deforce D."/>
            <person name="Van Nieuwerburgh F."/>
            <person name="Esteves A.C."/>
            <person name="Alves A."/>
        </authorList>
    </citation>
    <scope>NUCLEOTIDE SEQUENCE [LARGE SCALE GENOMIC DNA]</scope>
    <source>
        <strain evidence="3 4">LA-SOL3</strain>
    </source>
</reference>
<dbReference type="Gene3D" id="1.10.10.60">
    <property type="entry name" value="Homeodomain-like"/>
    <property type="match status" value="1"/>
</dbReference>
<feature type="compositionally biased region" description="Basic residues" evidence="1">
    <location>
        <begin position="38"/>
        <end position="49"/>
    </location>
</feature>
<evidence type="ECO:0000313" key="4">
    <source>
        <dbReference type="Proteomes" id="UP000325902"/>
    </source>
</evidence>
<feature type="domain" description="Myb-like" evidence="2">
    <location>
        <begin position="714"/>
        <end position="774"/>
    </location>
</feature>
<feature type="compositionally biased region" description="Polar residues" evidence="1">
    <location>
        <begin position="54"/>
        <end position="63"/>
    </location>
</feature>
<feature type="compositionally biased region" description="Polar residues" evidence="1">
    <location>
        <begin position="664"/>
        <end position="673"/>
    </location>
</feature>
<feature type="compositionally biased region" description="Polar residues" evidence="1">
    <location>
        <begin position="464"/>
        <end position="487"/>
    </location>
</feature>
<dbReference type="AlphaFoldDB" id="A0A5N5DRS9"/>
<dbReference type="EMBL" id="VCHE01000005">
    <property type="protein sequence ID" value="KAB2580081.1"/>
    <property type="molecule type" value="Genomic_DNA"/>
</dbReference>
<dbReference type="PROSITE" id="PS50090">
    <property type="entry name" value="MYB_LIKE"/>
    <property type="match status" value="1"/>
</dbReference>
<sequence>MPQHQRVRSRTTPQPDLPHQPSTRTTRSQSRDIDIPHIKHRAQSTRRIVRGASVGSTSSVDSNTGRATRVSRTAAARTLPIVEENAVVPYPDLPEPEPEAPADVGEVTPLPPLVAFDYVAHQTPGAQSNSSDATTISTAQSVHDPNELDNDVMIEFLEDLFTDASKILEIVAPKNAPAEQLVSVASEAASPGSKTRRLVAKRGERFKEARENFGDGDFINIETVLASLVSGESFYETGTFSRPNAVLYKANVATLVKQVATLPEDRSVIYDGLLSLDNTFPRNLMDPVDYQDANAEPAGNPLIAETVSLALDIRTQFAISLLIKHEAEENFNPDELIRSVFFTVPEDDEDGAVASHLRGWEILGLGLSDDELPAFVKEAATRRVEQIRQIFQEDEDSLEQGSHINVEMLESAFPWRDFVVRVLKWASLYNVKLDNEVDSLGGVPAIQDSLKQYLETADIRSPGKRNQTASPSQRASTAKAETQSQHVPKTAAGVFKVVKRRLARLSGQKIDVAEDSGEVGTQSHVAPQVAEDEYQPPVVEDEEDEDDPRTVVNIPTEQSAMQEDLERLRQRERQNKENMQRLATESGTPARKSFYDRQSGATRVSFDEPEVSSSRNHGKRWRAETESDEEEEYETRVSNKKRKAPVEKKAQYAPSSAPARGPVNLSSAGSTRVQPRPQEESDDDDGEDDGDDAARQLKAINRQARAINSTLGTRTARGRTRWSDEEVNVLMRLIAEFGHMSQPWVRIKKADAAGDNVLWRRTNTDLKDKAINILYSYRLAGQPLPKGFEYFKLPANLEKKVNDRRGI</sequence>
<proteinExistence type="predicted"/>
<name>A0A5N5DRS9_9PEZI</name>
<protein>
    <recommendedName>
        <fullName evidence="2">Myb-like domain-containing protein</fullName>
    </recommendedName>
</protein>
<keyword evidence="4" id="KW-1185">Reference proteome</keyword>
<dbReference type="CDD" id="cd11660">
    <property type="entry name" value="SANT_TRF"/>
    <property type="match status" value="1"/>
</dbReference>